<dbReference type="AlphaFoldDB" id="A0A3M7SA99"/>
<proteinExistence type="predicted"/>
<organism evidence="1 2">
    <name type="scientific">Brachionus plicatilis</name>
    <name type="common">Marine rotifer</name>
    <name type="synonym">Brachionus muelleri</name>
    <dbReference type="NCBI Taxonomy" id="10195"/>
    <lineage>
        <taxon>Eukaryota</taxon>
        <taxon>Metazoa</taxon>
        <taxon>Spiralia</taxon>
        <taxon>Gnathifera</taxon>
        <taxon>Rotifera</taxon>
        <taxon>Eurotatoria</taxon>
        <taxon>Monogononta</taxon>
        <taxon>Pseudotrocha</taxon>
        <taxon>Ploima</taxon>
        <taxon>Brachionidae</taxon>
        <taxon>Brachionus</taxon>
    </lineage>
</organism>
<evidence type="ECO:0000313" key="1">
    <source>
        <dbReference type="EMBL" id="RNA32480.1"/>
    </source>
</evidence>
<name>A0A3M7SA99_BRAPC</name>
<sequence>MTSCSNPPFISTISLLSFSNLTLITKHGNWVLFYMFPRTKKDLLNMDDDNGCTQSKNLSH</sequence>
<dbReference type="EMBL" id="REGN01001795">
    <property type="protein sequence ID" value="RNA32480.1"/>
    <property type="molecule type" value="Genomic_DNA"/>
</dbReference>
<accession>A0A3M7SA99</accession>
<comment type="caution">
    <text evidence="1">The sequence shown here is derived from an EMBL/GenBank/DDBJ whole genome shotgun (WGS) entry which is preliminary data.</text>
</comment>
<evidence type="ECO:0000313" key="2">
    <source>
        <dbReference type="Proteomes" id="UP000276133"/>
    </source>
</evidence>
<protein>
    <submittedName>
        <fullName evidence="1">Uncharacterized protein</fullName>
    </submittedName>
</protein>
<reference evidence="1 2" key="1">
    <citation type="journal article" date="2018" name="Sci. Rep.">
        <title>Genomic signatures of local adaptation to the degree of environmental predictability in rotifers.</title>
        <authorList>
            <person name="Franch-Gras L."/>
            <person name="Hahn C."/>
            <person name="Garcia-Roger E.M."/>
            <person name="Carmona M.J."/>
            <person name="Serra M."/>
            <person name="Gomez A."/>
        </authorList>
    </citation>
    <scope>NUCLEOTIDE SEQUENCE [LARGE SCALE GENOMIC DNA]</scope>
    <source>
        <strain evidence="1">HYR1</strain>
    </source>
</reference>
<keyword evidence="2" id="KW-1185">Reference proteome</keyword>
<dbReference type="Proteomes" id="UP000276133">
    <property type="component" value="Unassembled WGS sequence"/>
</dbReference>
<gene>
    <name evidence="1" type="ORF">BpHYR1_004490</name>
</gene>